<gene>
    <name evidence="2" type="ORF">ACFQ4O_02065</name>
</gene>
<keyword evidence="3" id="KW-1185">Reference proteome</keyword>
<organism evidence="2 3">
    <name type="scientific">Methylopila musalis</name>
    <dbReference type="NCBI Taxonomy" id="1134781"/>
    <lineage>
        <taxon>Bacteria</taxon>
        <taxon>Pseudomonadati</taxon>
        <taxon>Pseudomonadota</taxon>
        <taxon>Alphaproteobacteria</taxon>
        <taxon>Hyphomicrobiales</taxon>
        <taxon>Methylopilaceae</taxon>
        <taxon>Methylopila</taxon>
    </lineage>
</organism>
<dbReference type="Proteomes" id="UP001597171">
    <property type="component" value="Unassembled WGS sequence"/>
</dbReference>
<evidence type="ECO:0000313" key="2">
    <source>
        <dbReference type="EMBL" id="MFD1330777.1"/>
    </source>
</evidence>
<name>A0ABW3Z3H7_9HYPH</name>
<feature type="transmembrane region" description="Helical" evidence="1">
    <location>
        <begin position="12"/>
        <end position="29"/>
    </location>
</feature>
<accession>A0ABW3Z3H7</accession>
<dbReference type="EMBL" id="JBHTMX010000006">
    <property type="protein sequence ID" value="MFD1330777.1"/>
    <property type="molecule type" value="Genomic_DNA"/>
</dbReference>
<sequence>MTPATVCRALEYGGAAVHIVATIALWFGATDVEQACLGYVISSTALITAAAWRTEP</sequence>
<proteinExistence type="predicted"/>
<keyword evidence="1" id="KW-0472">Membrane</keyword>
<evidence type="ECO:0000313" key="3">
    <source>
        <dbReference type="Proteomes" id="UP001597171"/>
    </source>
</evidence>
<protein>
    <submittedName>
        <fullName evidence="2">Uncharacterized protein</fullName>
    </submittedName>
</protein>
<keyword evidence="1" id="KW-1133">Transmembrane helix</keyword>
<evidence type="ECO:0000256" key="1">
    <source>
        <dbReference type="SAM" id="Phobius"/>
    </source>
</evidence>
<dbReference type="RefSeq" id="WP_378773970.1">
    <property type="nucleotide sequence ID" value="NZ_JBHTMX010000006.1"/>
</dbReference>
<reference evidence="3" key="1">
    <citation type="journal article" date="2019" name="Int. J. Syst. Evol. Microbiol.">
        <title>The Global Catalogue of Microorganisms (GCM) 10K type strain sequencing project: providing services to taxonomists for standard genome sequencing and annotation.</title>
        <authorList>
            <consortium name="The Broad Institute Genomics Platform"/>
            <consortium name="The Broad Institute Genome Sequencing Center for Infectious Disease"/>
            <person name="Wu L."/>
            <person name="Ma J."/>
        </authorList>
    </citation>
    <scope>NUCLEOTIDE SEQUENCE [LARGE SCALE GENOMIC DNA]</scope>
    <source>
        <strain evidence="3">CCUG 61696</strain>
    </source>
</reference>
<keyword evidence="1" id="KW-0812">Transmembrane</keyword>
<comment type="caution">
    <text evidence="2">The sequence shown here is derived from an EMBL/GenBank/DDBJ whole genome shotgun (WGS) entry which is preliminary data.</text>
</comment>